<evidence type="ECO:0000313" key="2">
    <source>
        <dbReference type="EMBL" id="CAF9932066.1"/>
    </source>
</evidence>
<feature type="region of interest" description="Disordered" evidence="1">
    <location>
        <begin position="1"/>
        <end position="126"/>
    </location>
</feature>
<gene>
    <name evidence="2" type="ORF">IMSHALPRED_008785</name>
</gene>
<comment type="caution">
    <text evidence="2">The sequence shown here is derived from an EMBL/GenBank/DDBJ whole genome shotgun (WGS) entry which is preliminary data.</text>
</comment>
<reference evidence="2" key="1">
    <citation type="submission" date="2021-03" db="EMBL/GenBank/DDBJ databases">
        <authorList>
            <person name="Tagirdzhanova G."/>
        </authorList>
    </citation>
    <scope>NUCLEOTIDE SEQUENCE</scope>
</reference>
<evidence type="ECO:0000313" key="3">
    <source>
        <dbReference type="Proteomes" id="UP000664534"/>
    </source>
</evidence>
<accession>A0A8H3FTP6</accession>
<feature type="compositionally biased region" description="Pro residues" evidence="1">
    <location>
        <begin position="1"/>
        <end position="15"/>
    </location>
</feature>
<evidence type="ECO:0000256" key="1">
    <source>
        <dbReference type="SAM" id="MobiDB-lite"/>
    </source>
</evidence>
<dbReference type="OrthoDB" id="5419162at2759"/>
<feature type="compositionally biased region" description="Basic and acidic residues" evidence="1">
    <location>
        <begin position="160"/>
        <end position="188"/>
    </location>
</feature>
<proteinExistence type="predicted"/>
<dbReference type="AlphaFoldDB" id="A0A8H3FTP6"/>
<keyword evidence="3" id="KW-1185">Reference proteome</keyword>
<dbReference type="Proteomes" id="UP000664534">
    <property type="component" value="Unassembled WGS sequence"/>
</dbReference>
<sequence length="230" mass="24683">MPSPTRSPSRSPSPPEDIATAMGFSSFGAKPNPPKKKRKLLDPSADGSGSNNTPLGVRIRNPRAGGEVGGRAMEEAVGMGTGMGMGMEMGRMQGQEQKSELQERQTVSHTPATSTSNRDTRTDIDTDTLDAAARDETAAMLLETGLLPQYLDRSTGGSGERGDGEWGWGHERGDGEWEGGGKRGDGEWDWRALRTGVRDQRGDVAFYDASFVEDPWRGLRGEGRKGEKGG</sequence>
<feature type="region of interest" description="Disordered" evidence="1">
    <location>
        <begin position="150"/>
        <end position="188"/>
    </location>
</feature>
<name>A0A8H3FTP6_9LECA</name>
<dbReference type="EMBL" id="CAJPDT010000064">
    <property type="protein sequence ID" value="CAF9932066.1"/>
    <property type="molecule type" value="Genomic_DNA"/>
</dbReference>
<protein>
    <submittedName>
        <fullName evidence="2">Uncharacterized protein</fullName>
    </submittedName>
</protein>
<organism evidence="2 3">
    <name type="scientific">Imshaugia aleurites</name>
    <dbReference type="NCBI Taxonomy" id="172621"/>
    <lineage>
        <taxon>Eukaryota</taxon>
        <taxon>Fungi</taxon>
        <taxon>Dikarya</taxon>
        <taxon>Ascomycota</taxon>
        <taxon>Pezizomycotina</taxon>
        <taxon>Lecanoromycetes</taxon>
        <taxon>OSLEUM clade</taxon>
        <taxon>Lecanoromycetidae</taxon>
        <taxon>Lecanorales</taxon>
        <taxon>Lecanorineae</taxon>
        <taxon>Parmeliaceae</taxon>
        <taxon>Imshaugia</taxon>
    </lineage>
</organism>